<evidence type="ECO:0000259" key="5">
    <source>
        <dbReference type="Pfam" id="PF09368"/>
    </source>
</evidence>
<evidence type="ECO:0000256" key="2">
    <source>
        <dbReference type="ARBA" id="ARBA00010979"/>
    </source>
</evidence>
<dbReference type="InterPro" id="IPR018972">
    <property type="entry name" value="Sas10_C_dom"/>
</dbReference>
<dbReference type="PANTHER" id="PTHR13237:SF8">
    <property type="entry name" value="SOMETHING ABOUT SILENCING PROTEIN 10"/>
    <property type="match status" value="1"/>
</dbReference>
<dbReference type="GO" id="GO:0000462">
    <property type="term" value="P:maturation of SSU-rRNA from tricistronic rRNA transcript (SSU-rRNA, 5.8S rRNA, LSU-rRNA)"/>
    <property type="evidence" value="ECO:0007669"/>
    <property type="project" value="TreeGrafter"/>
</dbReference>
<keyword evidence="3" id="KW-0539">Nucleus</keyword>
<organism evidence="6 7">
    <name type="scientific">Heterorhabditis bacteriophora</name>
    <name type="common">Entomopathogenic nematode worm</name>
    <dbReference type="NCBI Taxonomy" id="37862"/>
    <lineage>
        <taxon>Eukaryota</taxon>
        <taxon>Metazoa</taxon>
        <taxon>Ecdysozoa</taxon>
        <taxon>Nematoda</taxon>
        <taxon>Chromadorea</taxon>
        <taxon>Rhabditida</taxon>
        <taxon>Rhabditina</taxon>
        <taxon>Rhabditomorpha</taxon>
        <taxon>Strongyloidea</taxon>
        <taxon>Heterorhabditidae</taxon>
        <taxon>Heterorhabditis</taxon>
    </lineage>
</organism>
<feature type="domain" description="Sas10 C-terminal" evidence="5">
    <location>
        <begin position="328"/>
        <end position="400"/>
    </location>
</feature>
<keyword evidence="6" id="KW-1185">Reference proteome</keyword>
<feature type="region of interest" description="Disordered" evidence="4">
    <location>
        <begin position="53"/>
        <end position="81"/>
    </location>
</feature>
<comment type="subcellular location">
    <subcellularLocation>
        <location evidence="1">Nucleus</location>
    </subcellularLocation>
</comment>
<dbReference type="WBParaSite" id="Hba_17139">
    <property type="protein sequence ID" value="Hba_17139"/>
    <property type="gene ID" value="Hba_17139"/>
</dbReference>
<dbReference type="Pfam" id="PF09368">
    <property type="entry name" value="Sas10"/>
    <property type="match status" value="1"/>
</dbReference>
<evidence type="ECO:0000256" key="3">
    <source>
        <dbReference type="ARBA" id="ARBA00023242"/>
    </source>
</evidence>
<dbReference type="GO" id="GO:0032040">
    <property type="term" value="C:small-subunit processome"/>
    <property type="evidence" value="ECO:0007669"/>
    <property type="project" value="TreeGrafter"/>
</dbReference>
<evidence type="ECO:0000313" key="6">
    <source>
        <dbReference type="Proteomes" id="UP000095283"/>
    </source>
</evidence>
<protein>
    <submittedName>
        <fullName evidence="7">Sas10 domain-containing protein</fullName>
    </submittedName>
</protein>
<evidence type="ECO:0000256" key="1">
    <source>
        <dbReference type="ARBA" id="ARBA00004123"/>
    </source>
</evidence>
<evidence type="ECO:0000256" key="4">
    <source>
        <dbReference type="SAM" id="MobiDB-lite"/>
    </source>
</evidence>
<dbReference type="Proteomes" id="UP000095283">
    <property type="component" value="Unplaced"/>
</dbReference>
<accession>A0A1I7XI08</accession>
<evidence type="ECO:0000313" key="7">
    <source>
        <dbReference type="WBParaSite" id="Hba_17139"/>
    </source>
</evidence>
<dbReference type="AlphaFoldDB" id="A0A1I7XI08"/>
<sequence>MPRRNKVLKSDHIDFESDNEIQDDIDAYHAEERKISDNSYRKKKVKNYAEEVLNVEGDLSGESEDDDDSSDFDDYRSEHRDNITGNQWGKKRKDFYGTSYVDEDWGGMREEELEDAELEEEDARSRQCALDVAASNALDVFNDEDNRVTSKDVAMEPEFEWNLKNVKKLNRKTVDLLEEYNRRKDIMTVIVEPLVSVVNKLPADSILRTQLLIIIDVYSSYIMNMMFFLKLKTYSLSKKNATDVLVDEHPVIEQISKFHKMVKRVDVFLENNCKFLNKLMQKVTAGEQLSSIIQKKKIDKTLDQMVEIHEKNHEPDITSSNVNTQLTGDKRMASATIAKNCNVQGIAKRKTKNAKAKNRLRYINIKKKVRSQVGTVRREINKYSGEARGIRTSTIKSTKLIA</sequence>
<feature type="compositionally biased region" description="Acidic residues" evidence="4">
    <location>
        <begin position="59"/>
        <end position="72"/>
    </location>
</feature>
<comment type="similarity">
    <text evidence="2">Belongs to the SAS10 family.</text>
</comment>
<dbReference type="PANTHER" id="PTHR13237">
    <property type="entry name" value="SOMETHING ABOUT SILENCING PROTEIN 10-RELATED"/>
    <property type="match status" value="1"/>
</dbReference>
<proteinExistence type="inferred from homology"/>
<reference evidence="7" key="1">
    <citation type="submission" date="2016-11" db="UniProtKB">
        <authorList>
            <consortium name="WormBaseParasite"/>
        </authorList>
    </citation>
    <scope>IDENTIFICATION</scope>
</reference>
<name>A0A1I7XI08_HETBA</name>